<dbReference type="EMBL" id="JAMQJY010000001">
    <property type="protein sequence ID" value="MCM2674464.1"/>
    <property type="molecule type" value="Genomic_DNA"/>
</dbReference>
<evidence type="ECO:0000256" key="1">
    <source>
        <dbReference type="ARBA" id="ARBA00038310"/>
    </source>
</evidence>
<comment type="caution">
    <text evidence="3">The sequence shown here is derived from an EMBL/GenBank/DDBJ whole genome shotgun (WGS) entry which is preliminary data.</text>
</comment>
<dbReference type="RefSeq" id="WP_251604242.1">
    <property type="nucleotide sequence ID" value="NZ_JAMQJY010000001.1"/>
</dbReference>
<dbReference type="PANTHER" id="PTHR43569:SF2">
    <property type="entry name" value="AMIDOHYDROLASE-RELATED DOMAIN-CONTAINING PROTEIN"/>
    <property type="match status" value="1"/>
</dbReference>
<protein>
    <submittedName>
        <fullName evidence="3">Amidohydrolase family protein</fullName>
    </submittedName>
</protein>
<gene>
    <name evidence="3" type="ORF">NDM98_02345</name>
</gene>
<reference evidence="3" key="1">
    <citation type="submission" date="2022-06" db="EMBL/GenBank/DDBJ databases">
        <title>Alkalicoccobacillus porphyridii sp. nov., isolated from a marine red alga, Porphyridium purpureum and reclassification of Shouchella plakortidis and Shouchella gibsonii as Alkalicoccobacillus plakortidis comb. nov. and Alkalicoccobacillus gibsonii comb. nov.</title>
        <authorList>
            <person name="Kim K.H."/>
            <person name="Lee J.K."/>
            <person name="Han D.M."/>
            <person name="Baek J.H."/>
            <person name="Jeon C.O."/>
        </authorList>
    </citation>
    <scope>NUCLEOTIDE SEQUENCE</scope>
    <source>
        <strain evidence="3">DSM 19153</strain>
    </source>
</reference>
<proteinExistence type="inferred from homology"/>
<organism evidence="3 4">
    <name type="scientific">Alkalicoccobacillus plakortidis</name>
    <dbReference type="NCBI Taxonomy" id="444060"/>
    <lineage>
        <taxon>Bacteria</taxon>
        <taxon>Bacillati</taxon>
        <taxon>Bacillota</taxon>
        <taxon>Bacilli</taxon>
        <taxon>Bacillales</taxon>
        <taxon>Bacillaceae</taxon>
        <taxon>Alkalicoccobacillus</taxon>
    </lineage>
</organism>
<name>A0ABT0XEZ2_9BACI</name>
<dbReference type="Gene3D" id="3.20.20.140">
    <property type="entry name" value="Metal-dependent hydrolases"/>
    <property type="match status" value="1"/>
</dbReference>
<dbReference type="InterPro" id="IPR032466">
    <property type="entry name" value="Metal_Hydrolase"/>
</dbReference>
<dbReference type="Pfam" id="PF04909">
    <property type="entry name" value="Amidohydro_2"/>
    <property type="match status" value="1"/>
</dbReference>
<dbReference type="Proteomes" id="UP001203665">
    <property type="component" value="Unassembled WGS sequence"/>
</dbReference>
<accession>A0ABT0XEZ2</accession>
<sequence>MRIDAHQHYWEISKGYYDWINENDDVLYKDYQPSDLNPLLVNHKMDQSVTVQASPLLEDTQYLLKLSEINKSIAGVVGWVDMTSSTYQDDLEKLKQHPKFVGIRVMIQDMADAEILLNKTYLNAFSYLEDNQIPVDLLIKEHQLPVIVQLLKQVPELKAVIDHLGKPNIVDGDPGFWKRYMKEVATFANVYCKVSGLVTEAKKDWEQEDFVPYIQHTVQMFGISRVMFGSDWPVCLLAASYDDVITIVEEALSTQLTGKEFDQLFGGNAIRFYSLENTILLPE</sequence>
<dbReference type="InterPro" id="IPR006680">
    <property type="entry name" value="Amidohydro-rel"/>
</dbReference>
<dbReference type="SUPFAM" id="SSF51556">
    <property type="entry name" value="Metallo-dependent hydrolases"/>
    <property type="match status" value="1"/>
</dbReference>
<feature type="domain" description="Amidohydrolase-related" evidence="2">
    <location>
        <begin position="3"/>
        <end position="274"/>
    </location>
</feature>
<dbReference type="PANTHER" id="PTHR43569">
    <property type="entry name" value="AMIDOHYDROLASE"/>
    <property type="match status" value="1"/>
</dbReference>
<evidence type="ECO:0000259" key="2">
    <source>
        <dbReference type="Pfam" id="PF04909"/>
    </source>
</evidence>
<dbReference type="InterPro" id="IPR052350">
    <property type="entry name" value="Metallo-dep_Lactonases"/>
</dbReference>
<evidence type="ECO:0000313" key="4">
    <source>
        <dbReference type="Proteomes" id="UP001203665"/>
    </source>
</evidence>
<comment type="similarity">
    <text evidence="1">Belongs to the metallo-dependent hydrolases superfamily.</text>
</comment>
<evidence type="ECO:0000313" key="3">
    <source>
        <dbReference type="EMBL" id="MCM2674464.1"/>
    </source>
</evidence>
<keyword evidence="4" id="KW-1185">Reference proteome</keyword>